<evidence type="ECO:0000259" key="1">
    <source>
        <dbReference type="SMART" id="SM00474"/>
    </source>
</evidence>
<sequence length="594" mass="68048">MRLSAASMGWDDKIVERPEEETHESWTLSLHSLSDLSHISPIVFLYLIKECYTSGTLKATRKFGVLQHQVHQVLNNGPRPGPATFVIHCLYALPIFDIHCEGFSHLIISSLRRFLKANLADSLQAKDLAAHLFIDMVQGYVNYDERILVKVVEVFDVRLTNLENVICQLKAINVNFRPVTALTFLERYIFKLIESQSYMTAVTLLEHFSIRQSGKSFLLAMMEKKEFRAAEKWATFMGKPMLCVLVHEYLDRKMLKYAYVTIKKNNLRQEFADVYHQCRESHRITNSKTNLLFCSSMKQLAEKGCWDVAESKAKGDKLLIEFLVYLAMEAGYMEKVDELCDRYSLQGFPKAKDIDASLLHHKHYLCLKELGIEEVCWVDGVDSLHTATCYIEESKVVGVDCEWKPNYVKGSKPNKVSIMQLASSRSVFIFDLIKLSGDVPHILDNCLSRILQSPSILKLGYNFQCDMKQLTSSYETLRCFNHFEMLLDIQNVFKESSGGLSGIAEEILGAGLNKTRRNSDWEQRPLSQNQLEYAALDAAVLVHIFHHIRDRSLQATADGNDKIEWKSSLISHMDNAKTSRKNVRNRTKCRVETD</sequence>
<dbReference type="PANTHER" id="PTHR47765:SF2">
    <property type="entry name" value="EXONUCLEASE MUT-7 HOMOLOG"/>
    <property type="match status" value="1"/>
</dbReference>
<evidence type="ECO:0000313" key="2">
    <source>
        <dbReference type="Proteomes" id="UP000827889"/>
    </source>
</evidence>
<dbReference type="InterPro" id="IPR036397">
    <property type="entry name" value="RNaseH_sf"/>
</dbReference>
<feature type="domain" description="3'-5' exonuclease" evidence="1">
    <location>
        <begin position="378"/>
        <end position="553"/>
    </location>
</feature>
<protein>
    <submittedName>
        <fullName evidence="3">Uncharacterized protein LOC115751253 isoform X1</fullName>
    </submittedName>
</protein>
<accession>A0ABM3HII1</accession>
<dbReference type="InterPro" id="IPR052408">
    <property type="entry name" value="Exonuclease_MUT-7-like"/>
</dbReference>
<proteinExistence type="predicted"/>
<dbReference type="PANTHER" id="PTHR47765">
    <property type="entry name" value="3'-5' EXONUCLEASE DOMAIN-CONTAINING PROTEIN"/>
    <property type="match status" value="1"/>
</dbReference>
<dbReference type="RefSeq" id="XP_048136387.1">
    <property type="nucleotide sequence ID" value="XM_048280430.1"/>
</dbReference>
<organism evidence="2 3">
    <name type="scientific">Rhodamnia argentea</name>
    <dbReference type="NCBI Taxonomy" id="178133"/>
    <lineage>
        <taxon>Eukaryota</taxon>
        <taxon>Viridiplantae</taxon>
        <taxon>Streptophyta</taxon>
        <taxon>Embryophyta</taxon>
        <taxon>Tracheophyta</taxon>
        <taxon>Spermatophyta</taxon>
        <taxon>Magnoliopsida</taxon>
        <taxon>eudicotyledons</taxon>
        <taxon>Gunneridae</taxon>
        <taxon>Pentapetalae</taxon>
        <taxon>rosids</taxon>
        <taxon>malvids</taxon>
        <taxon>Myrtales</taxon>
        <taxon>Myrtaceae</taxon>
        <taxon>Myrtoideae</taxon>
        <taxon>Myrteae</taxon>
        <taxon>Australasian group</taxon>
        <taxon>Rhodamnia</taxon>
    </lineage>
</organism>
<name>A0ABM3HII1_9MYRT</name>
<dbReference type="Gene3D" id="3.30.420.10">
    <property type="entry name" value="Ribonuclease H-like superfamily/Ribonuclease H"/>
    <property type="match status" value="1"/>
</dbReference>
<dbReference type="Proteomes" id="UP000827889">
    <property type="component" value="Chromosome 6"/>
</dbReference>
<dbReference type="InterPro" id="IPR002562">
    <property type="entry name" value="3'-5'_exonuclease_dom"/>
</dbReference>
<dbReference type="Pfam" id="PF01612">
    <property type="entry name" value="DNA_pol_A_exo1"/>
    <property type="match status" value="1"/>
</dbReference>
<dbReference type="GeneID" id="115751253"/>
<dbReference type="InterPro" id="IPR012337">
    <property type="entry name" value="RNaseH-like_sf"/>
</dbReference>
<keyword evidence="2" id="KW-1185">Reference proteome</keyword>
<reference evidence="3" key="1">
    <citation type="submission" date="2025-08" db="UniProtKB">
        <authorList>
            <consortium name="RefSeq"/>
        </authorList>
    </citation>
    <scope>IDENTIFICATION</scope>
    <source>
        <tissue evidence="3">Leaf</tissue>
    </source>
</reference>
<evidence type="ECO:0000313" key="3">
    <source>
        <dbReference type="RefSeq" id="XP_048136387.1"/>
    </source>
</evidence>
<dbReference type="SUPFAM" id="SSF53098">
    <property type="entry name" value="Ribonuclease H-like"/>
    <property type="match status" value="1"/>
</dbReference>
<gene>
    <name evidence="3" type="primary">LOC115751253</name>
</gene>
<dbReference type="SMART" id="SM00474">
    <property type="entry name" value="35EXOc"/>
    <property type="match status" value="1"/>
</dbReference>